<dbReference type="EC" id="3.6.1.9" evidence="3"/>
<dbReference type="RefSeq" id="WP_156720049.1">
    <property type="nucleotide sequence ID" value="NZ_CACRUF010000056.1"/>
</dbReference>
<keyword evidence="2 3" id="KW-0378">Hydrolase</keyword>
<dbReference type="CDD" id="cd00555">
    <property type="entry name" value="Maf"/>
    <property type="match status" value="1"/>
</dbReference>
<dbReference type="PIRSF" id="PIRSF006305">
    <property type="entry name" value="Maf"/>
    <property type="match status" value="1"/>
</dbReference>
<protein>
    <recommendedName>
        <fullName evidence="3">dTTP/UTP pyrophosphatase</fullName>
        <shortName evidence="3">dTTPase/UTPase</shortName>
        <ecNumber evidence="3">3.6.1.9</ecNumber>
    </recommendedName>
    <alternativeName>
        <fullName evidence="3">Nucleoside triphosphate pyrophosphatase</fullName>
    </alternativeName>
    <alternativeName>
        <fullName evidence="3">Nucleotide pyrophosphatase</fullName>
        <shortName evidence="3">Nucleotide PPase</shortName>
    </alternativeName>
</protein>
<dbReference type="GO" id="GO:0009117">
    <property type="term" value="P:nucleotide metabolic process"/>
    <property type="evidence" value="ECO:0007669"/>
    <property type="project" value="UniProtKB-KW"/>
</dbReference>
<dbReference type="GO" id="GO:0005737">
    <property type="term" value="C:cytoplasm"/>
    <property type="evidence" value="ECO:0007669"/>
    <property type="project" value="UniProtKB-SubCell"/>
</dbReference>
<evidence type="ECO:0000256" key="3">
    <source>
        <dbReference type="HAMAP-Rule" id="MF_00528"/>
    </source>
</evidence>
<name>A0A6N3DX08_9FIRM</name>
<dbReference type="InterPro" id="IPR003697">
    <property type="entry name" value="Maf-like"/>
</dbReference>
<comment type="similarity">
    <text evidence="3">Belongs to the Maf family. YhdE subfamily.</text>
</comment>
<sequence>MAGLYLASQSPRRTELLTQVGIDHIVVSSTYEEANKGYDDPIEMVKEQALGKARAAVGVPEGSIVLGADTIVVLDNQVLGKPHNESEARHMLERLSGQVHSVITGVALLIKGQEIVFHNETKVYFKKLAPFEIESYIASGEPMDKAGAYGIQGKGALWVEKIEGSYTNVVGLPVEHVYDELCKALGAK</sequence>
<dbReference type="GO" id="GO:0047429">
    <property type="term" value="F:nucleoside triphosphate diphosphatase activity"/>
    <property type="evidence" value="ECO:0007669"/>
    <property type="project" value="UniProtKB-EC"/>
</dbReference>
<dbReference type="SUPFAM" id="SSF52972">
    <property type="entry name" value="ITPase-like"/>
    <property type="match status" value="1"/>
</dbReference>
<dbReference type="PANTHER" id="PTHR43213:SF5">
    <property type="entry name" value="BIFUNCTIONAL DTTP_UTP PYROPHOSPHATASE_METHYLTRANSFERASE PROTEIN-RELATED"/>
    <property type="match status" value="1"/>
</dbReference>
<evidence type="ECO:0000256" key="1">
    <source>
        <dbReference type="ARBA" id="ARBA00001968"/>
    </source>
</evidence>
<dbReference type="HAMAP" id="MF_00528">
    <property type="entry name" value="Maf"/>
    <property type="match status" value="1"/>
</dbReference>
<reference evidence="4" key="1">
    <citation type="submission" date="2019-11" db="EMBL/GenBank/DDBJ databases">
        <authorList>
            <person name="Feng L."/>
        </authorList>
    </citation>
    <scope>NUCLEOTIDE SEQUENCE</scope>
    <source>
        <strain evidence="4">VdisparLFYP95</strain>
    </source>
</reference>
<keyword evidence="3" id="KW-0546">Nucleotide metabolism</keyword>
<comment type="catalytic activity">
    <reaction evidence="3">
        <text>dTTP + H2O = dTMP + diphosphate + H(+)</text>
        <dbReference type="Rhea" id="RHEA:28534"/>
        <dbReference type="ChEBI" id="CHEBI:15377"/>
        <dbReference type="ChEBI" id="CHEBI:15378"/>
        <dbReference type="ChEBI" id="CHEBI:33019"/>
        <dbReference type="ChEBI" id="CHEBI:37568"/>
        <dbReference type="ChEBI" id="CHEBI:63528"/>
        <dbReference type="EC" id="3.6.1.9"/>
    </reaction>
</comment>
<comment type="cofactor">
    <cofactor evidence="1 3">
        <name>a divalent metal cation</name>
        <dbReference type="ChEBI" id="CHEBI:60240"/>
    </cofactor>
</comment>
<feature type="active site" description="Proton acceptor" evidence="3">
    <location>
        <position position="69"/>
    </location>
</feature>
<evidence type="ECO:0000256" key="2">
    <source>
        <dbReference type="ARBA" id="ARBA00022801"/>
    </source>
</evidence>
<dbReference type="NCBIfam" id="TIGR00172">
    <property type="entry name" value="maf"/>
    <property type="match status" value="1"/>
</dbReference>
<comment type="catalytic activity">
    <reaction evidence="3">
        <text>UTP + H2O = UMP + diphosphate + H(+)</text>
        <dbReference type="Rhea" id="RHEA:29395"/>
        <dbReference type="ChEBI" id="CHEBI:15377"/>
        <dbReference type="ChEBI" id="CHEBI:15378"/>
        <dbReference type="ChEBI" id="CHEBI:33019"/>
        <dbReference type="ChEBI" id="CHEBI:46398"/>
        <dbReference type="ChEBI" id="CHEBI:57865"/>
        <dbReference type="EC" id="3.6.1.9"/>
    </reaction>
</comment>
<comment type="subcellular location">
    <subcellularLocation>
        <location evidence="3">Cytoplasm</location>
    </subcellularLocation>
</comment>
<dbReference type="InterPro" id="IPR029001">
    <property type="entry name" value="ITPase-like_fam"/>
</dbReference>
<dbReference type="AlphaFoldDB" id="A0A6N3DX08"/>
<gene>
    <name evidence="4" type="primary">maf</name>
    <name evidence="4" type="ORF">VDLFYP95_00184</name>
</gene>
<feature type="site" description="Important for substrate specificity" evidence="3">
    <location>
        <position position="12"/>
    </location>
</feature>
<keyword evidence="3" id="KW-0963">Cytoplasm</keyword>
<dbReference type="Gene3D" id="3.90.950.10">
    <property type="match status" value="1"/>
</dbReference>
<feature type="site" description="Important for substrate specificity" evidence="3">
    <location>
        <position position="70"/>
    </location>
</feature>
<proteinExistence type="inferred from homology"/>
<dbReference type="Pfam" id="PF02545">
    <property type="entry name" value="Maf"/>
    <property type="match status" value="1"/>
</dbReference>
<dbReference type="EMBL" id="CACRUF010000056">
    <property type="protein sequence ID" value="VYU33916.1"/>
    <property type="molecule type" value="Genomic_DNA"/>
</dbReference>
<feature type="site" description="Important for substrate specificity" evidence="3">
    <location>
        <position position="152"/>
    </location>
</feature>
<accession>A0A6N3DX08</accession>
<comment type="function">
    <text evidence="3">Nucleoside triphosphate pyrophosphatase that hydrolyzes dTTP and UTP. May have a dual role in cell division arrest and in preventing the incorporation of modified nucleotides into cellular nucleic acids.</text>
</comment>
<dbReference type="PANTHER" id="PTHR43213">
    <property type="entry name" value="BIFUNCTIONAL DTTP/UTP PYROPHOSPHATASE/METHYLTRANSFERASE PROTEIN-RELATED"/>
    <property type="match status" value="1"/>
</dbReference>
<evidence type="ECO:0000313" key="4">
    <source>
        <dbReference type="EMBL" id="VYU33916.1"/>
    </source>
</evidence>
<organism evidence="4">
    <name type="scientific">Veillonella dispar</name>
    <dbReference type="NCBI Taxonomy" id="39778"/>
    <lineage>
        <taxon>Bacteria</taxon>
        <taxon>Bacillati</taxon>
        <taxon>Bacillota</taxon>
        <taxon>Negativicutes</taxon>
        <taxon>Veillonellales</taxon>
        <taxon>Veillonellaceae</taxon>
        <taxon>Veillonella</taxon>
    </lineage>
</organism>
<comment type="caution">
    <text evidence="3">Lacks conserved residue(s) required for the propagation of feature annotation.</text>
</comment>